<dbReference type="Proteomes" id="UP000324222">
    <property type="component" value="Unassembled WGS sequence"/>
</dbReference>
<proteinExistence type="predicted"/>
<protein>
    <submittedName>
        <fullName evidence="1">Uncharacterized protein</fullName>
    </submittedName>
</protein>
<comment type="caution">
    <text evidence="1">The sequence shown here is derived from an EMBL/GenBank/DDBJ whole genome shotgun (WGS) entry which is preliminary data.</text>
</comment>
<name>A0A5B7F4N1_PORTR</name>
<organism evidence="1 2">
    <name type="scientific">Portunus trituberculatus</name>
    <name type="common">Swimming crab</name>
    <name type="synonym">Neptunus trituberculatus</name>
    <dbReference type="NCBI Taxonomy" id="210409"/>
    <lineage>
        <taxon>Eukaryota</taxon>
        <taxon>Metazoa</taxon>
        <taxon>Ecdysozoa</taxon>
        <taxon>Arthropoda</taxon>
        <taxon>Crustacea</taxon>
        <taxon>Multicrustacea</taxon>
        <taxon>Malacostraca</taxon>
        <taxon>Eumalacostraca</taxon>
        <taxon>Eucarida</taxon>
        <taxon>Decapoda</taxon>
        <taxon>Pleocyemata</taxon>
        <taxon>Brachyura</taxon>
        <taxon>Eubrachyura</taxon>
        <taxon>Portunoidea</taxon>
        <taxon>Portunidae</taxon>
        <taxon>Portuninae</taxon>
        <taxon>Portunus</taxon>
    </lineage>
</organism>
<reference evidence="1 2" key="1">
    <citation type="submission" date="2019-05" db="EMBL/GenBank/DDBJ databases">
        <title>Another draft genome of Portunus trituberculatus and its Hox gene families provides insights of decapod evolution.</title>
        <authorList>
            <person name="Jeong J.-H."/>
            <person name="Song I."/>
            <person name="Kim S."/>
            <person name="Choi T."/>
            <person name="Kim D."/>
            <person name="Ryu S."/>
            <person name="Kim W."/>
        </authorList>
    </citation>
    <scope>NUCLEOTIDE SEQUENCE [LARGE SCALE GENOMIC DNA]</scope>
    <source>
        <tissue evidence="1">Muscle</tissue>
    </source>
</reference>
<accession>A0A5B7F4N1</accession>
<sequence length="85" mass="8913">MRVEVMRSLCGRACMCASAGRVAPHSSEERCVGGGEDGERRSSVLRDGESFICGHDHFLPSVASRGLPGGGPTPLERIAATLLTT</sequence>
<evidence type="ECO:0000313" key="2">
    <source>
        <dbReference type="Proteomes" id="UP000324222"/>
    </source>
</evidence>
<evidence type="ECO:0000313" key="1">
    <source>
        <dbReference type="EMBL" id="MPC42001.1"/>
    </source>
</evidence>
<gene>
    <name evidence="1" type="ORF">E2C01_035613</name>
</gene>
<dbReference type="AlphaFoldDB" id="A0A5B7F4N1"/>
<dbReference type="EMBL" id="VSRR010005269">
    <property type="protein sequence ID" value="MPC42001.1"/>
    <property type="molecule type" value="Genomic_DNA"/>
</dbReference>
<keyword evidence="2" id="KW-1185">Reference proteome</keyword>